<keyword evidence="3" id="KW-1185">Reference proteome</keyword>
<proteinExistence type="predicted"/>
<comment type="caution">
    <text evidence="2">The sequence shown here is derived from an EMBL/GenBank/DDBJ whole genome shotgun (WGS) entry which is preliminary data.</text>
</comment>
<keyword evidence="1" id="KW-1133">Transmembrane helix</keyword>
<dbReference type="AlphaFoldDB" id="A0A9X2NE01"/>
<keyword evidence="1" id="KW-0472">Membrane</keyword>
<organism evidence="2 3">
    <name type="scientific">Amycolatopsis iheyensis</name>
    <dbReference type="NCBI Taxonomy" id="2945988"/>
    <lineage>
        <taxon>Bacteria</taxon>
        <taxon>Bacillati</taxon>
        <taxon>Actinomycetota</taxon>
        <taxon>Actinomycetes</taxon>
        <taxon>Pseudonocardiales</taxon>
        <taxon>Pseudonocardiaceae</taxon>
        <taxon>Amycolatopsis</taxon>
    </lineage>
</organism>
<feature type="transmembrane region" description="Helical" evidence="1">
    <location>
        <begin position="31"/>
        <end position="49"/>
    </location>
</feature>
<keyword evidence="1" id="KW-0812">Transmembrane</keyword>
<dbReference type="EMBL" id="JAMXQV010000017">
    <property type="protein sequence ID" value="MCR6487036.1"/>
    <property type="molecule type" value="Genomic_DNA"/>
</dbReference>
<sequence length="300" mass="33919">MSKLLEGRLRLMLKGLIQWFDEQLLAKGTAATVRSIFAIMGFSIALAAIPGVPMIKAGVLALAVVLALIFALVLLRDRIALKQEAQTYRQLLARYCKFIAGHPKIPYRVASWEELAVVAENGDTDGEVVVELVTVRKAIYFLQFKFRAGWQQPPKYWKKAKVDLHLLQDNGDRVPDSEVTKTWDSDGRLDVIYHLHRPVPSGTKLRLQISWRWPGKSLPLMSRKTDSFFFNFTKALPVDYASYVVVLPKGFDAHYSPIGFDASDPRFSLIARTDKGRKEFVFEGVDVPLNKQVGMLLQLK</sequence>
<evidence type="ECO:0000313" key="2">
    <source>
        <dbReference type="EMBL" id="MCR6487036.1"/>
    </source>
</evidence>
<feature type="transmembrane region" description="Helical" evidence="1">
    <location>
        <begin position="55"/>
        <end position="75"/>
    </location>
</feature>
<evidence type="ECO:0000256" key="1">
    <source>
        <dbReference type="SAM" id="Phobius"/>
    </source>
</evidence>
<evidence type="ECO:0000313" key="3">
    <source>
        <dbReference type="Proteomes" id="UP001144096"/>
    </source>
</evidence>
<reference evidence="2" key="1">
    <citation type="submission" date="2022-06" db="EMBL/GenBank/DDBJ databases">
        <title>Amycolatopsis iheyaensis sp. nov., a new species of the genus Amycolatopsis isolated from soil in Iheya island, Japan.</title>
        <authorList>
            <person name="Ngamcharungchit C."/>
            <person name="Kanto H."/>
            <person name="Take A."/>
            <person name="Intra B."/>
            <person name="Matsumoto A."/>
            <person name="Panbangred W."/>
            <person name="Inahashi Y."/>
        </authorList>
    </citation>
    <scope>NUCLEOTIDE SEQUENCE</scope>
    <source>
        <strain evidence="2">OK19-0408</strain>
    </source>
</reference>
<dbReference type="Proteomes" id="UP001144096">
    <property type="component" value="Unassembled WGS sequence"/>
</dbReference>
<gene>
    <name evidence="2" type="ORF">M8542_29825</name>
</gene>
<protein>
    <submittedName>
        <fullName evidence="2">Uncharacterized protein</fullName>
    </submittedName>
</protein>
<name>A0A9X2NE01_9PSEU</name>
<accession>A0A9X2NE01</accession>
<dbReference type="RefSeq" id="WP_257923596.1">
    <property type="nucleotide sequence ID" value="NZ_JAMXQV010000017.1"/>
</dbReference>